<name>A0A7X0HB28_9BACT</name>
<evidence type="ECO:0000313" key="2">
    <source>
        <dbReference type="EMBL" id="MBB6431124.1"/>
    </source>
</evidence>
<comment type="caution">
    <text evidence="2">The sequence shown here is derived from an EMBL/GenBank/DDBJ whole genome shotgun (WGS) entry which is preliminary data.</text>
</comment>
<accession>A0A7X0HB28</accession>
<feature type="transmembrane region" description="Helical" evidence="1">
    <location>
        <begin position="272"/>
        <end position="290"/>
    </location>
</feature>
<gene>
    <name evidence="2" type="ORF">HNQ40_002930</name>
</gene>
<keyword evidence="3" id="KW-1185">Reference proteome</keyword>
<keyword evidence="1" id="KW-0812">Transmembrane</keyword>
<dbReference type="RefSeq" id="WP_184678617.1">
    <property type="nucleotide sequence ID" value="NZ_JACHGY010000001.1"/>
</dbReference>
<dbReference type="InterPro" id="IPR010090">
    <property type="entry name" value="Phage_tape_meas"/>
</dbReference>
<sequence>MAGARDIRAGGAFVEFSLEKSALMKGLRTVEAELNRFGRKATEIGTRLAGLGTSITAPFIASAKVFASFGDSLDKAASRTGVTVEALSELGFAAEQSGSNFTELESGVRRLQRSINDLGKGLSTPVQAFSDLGLSFADLQSLSPEDQLKAVADGLAAIPDPTKRAATAMQVFGRAGQRLLPLFADGAQGMEKLQRQARELGFTIGRSSAKEAAKLTDTMNILTTSLQRVAFALGEAVSPEIRKFAERAAEASKGLQNVVRDNEDLARGNLKLGATLTGLGGTILGVGIAARGLSFALGGLRLALNPALLIPAGLTAGLAGIVGYFNDGKVAGIDFGGAVLGIADNLRILDKVAKETSQSLKLEDAADAVKRTTTEAIRAAQKLQEAAGTDAEQEARREAIRAIEDQIAAMRRLRKAEERLGIGSTDAIIPREGAQPLFAGTIRDRTIRKLEKQLAKEQELLKKVTEAPAEARSVTTSPLAKFADQIADTLRKAAANYVAARDEFDFELGQFLGDAQDAQIGDINRSADLLKRQADKLGLLSAELSRQIDDAVKREVGQITGGGNRSLQDEIDRLRVELGTTGVDRQRELLKLEQSQRLRDARQNGEDPNKIRELFRLRFAKLQEGLNDIGVRRDITRGVTNSGAIQALKSTALTRGEQAIVAAIKEQTKVVADQYRGGEEVVLLR</sequence>
<dbReference type="NCBIfam" id="TIGR01760">
    <property type="entry name" value="tape_meas_TP901"/>
    <property type="match status" value="1"/>
</dbReference>
<dbReference type="Proteomes" id="UP000541810">
    <property type="component" value="Unassembled WGS sequence"/>
</dbReference>
<organism evidence="2 3">
    <name type="scientific">Algisphaera agarilytica</name>
    <dbReference type="NCBI Taxonomy" id="1385975"/>
    <lineage>
        <taxon>Bacteria</taxon>
        <taxon>Pseudomonadati</taxon>
        <taxon>Planctomycetota</taxon>
        <taxon>Phycisphaerae</taxon>
        <taxon>Phycisphaerales</taxon>
        <taxon>Phycisphaeraceae</taxon>
        <taxon>Algisphaera</taxon>
    </lineage>
</organism>
<dbReference type="AlphaFoldDB" id="A0A7X0HB28"/>
<protein>
    <recommendedName>
        <fullName evidence="4">Phage tail tape measure protein</fullName>
    </recommendedName>
</protein>
<feature type="transmembrane region" description="Helical" evidence="1">
    <location>
        <begin position="302"/>
        <end position="325"/>
    </location>
</feature>
<keyword evidence="1" id="KW-1133">Transmembrane helix</keyword>
<evidence type="ECO:0008006" key="4">
    <source>
        <dbReference type="Google" id="ProtNLM"/>
    </source>
</evidence>
<proteinExistence type="predicted"/>
<evidence type="ECO:0000256" key="1">
    <source>
        <dbReference type="SAM" id="Phobius"/>
    </source>
</evidence>
<reference evidence="2 3" key="1">
    <citation type="submission" date="2020-08" db="EMBL/GenBank/DDBJ databases">
        <title>Genomic Encyclopedia of Type Strains, Phase IV (KMG-IV): sequencing the most valuable type-strain genomes for metagenomic binning, comparative biology and taxonomic classification.</title>
        <authorList>
            <person name="Goeker M."/>
        </authorList>
    </citation>
    <scope>NUCLEOTIDE SEQUENCE [LARGE SCALE GENOMIC DNA]</scope>
    <source>
        <strain evidence="2 3">DSM 103725</strain>
    </source>
</reference>
<keyword evidence="1" id="KW-0472">Membrane</keyword>
<dbReference type="EMBL" id="JACHGY010000001">
    <property type="protein sequence ID" value="MBB6431124.1"/>
    <property type="molecule type" value="Genomic_DNA"/>
</dbReference>
<evidence type="ECO:0000313" key="3">
    <source>
        <dbReference type="Proteomes" id="UP000541810"/>
    </source>
</evidence>